<dbReference type="Proteomes" id="UP000324800">
    <property type="component" value="Unassembled WGS sequence"/>
</dbReference>
<evidence type="ECO:0000313" key="2">
    <source>
        <dbReference type="Proteomes" id="UP000324800"/>
    </source>
</evidence>
<dbReference type="EMBL" id="SNRW01001405">
    <property type="protein sequence ID" value="KAA6396523.1"/>
    <property type="molecule type" value="Genomic_DNA"/>
</dbReference>
<comment type="caution">
    <text evidence="1">The sequence shown here is derived from an EMBL/GenBank/DDBJ whole genome shotgun (WGS) entry which is preliminary data.</text>
</comment>
<protein>
    <submittedName>
        <fullName evidence="1">Uncharacterized protein</fullName>
    </submittedName>
</protein>
<dbReference type="OrthoDB" id="414982at2759"/>
<gene>
    <name evidence="1" type="ORF">EZS28_007954</name>
</gene>
<organism evidence="1 2">
    <name type="scientific">Streblomastix strix</name>
    <dbReference type="NCBI Taxonomy" id="222440"/>
    <lineage>
        <taxon>Eukaryota</taxon>
        <taxon>Metamonada</taxon>
        <taxon>Preaxostyla</taxon>
        <taxon>Oxymonadida</taxon>
        <taxon>Streblomastigidae</taxon>
        <taxon>Streblomastix</taxon>
    </lineage>
</organism>
<sequence length="267" mass="30997">MNYTQPTDLASFAKDFGNKDNESKGLFPYEGITYANYNYELNKSQLFPIKAFDSMLKNKTMYDDDYLLYLSDAQNYATRWDYLQHYNELDTQIMIQPLDNPINWFIYALQLSVYLYPWCQQIKVQSNLDELNPIIDTFYLQDIALAKLKPSVSSSYLLSIKSCLASSNTNSIHYVIKSSPQRKSQYIIFNAAYPNGVAIFMYLSSFQYYSHHLSLICDATDRGSNTEIHQLLQIAESLFNGLQKQVLTFRSTVSKSYVLQYYVGLNY</sequence>
<reference evidence="1 2" key="1">
    <citation type="submission" date="2019-03" db="EMBL/GenBank/DDBJ databases">
        <title>Single cell metagenomics reveals metabolic interactions within the superorganism composed of flagellate Streblomastix strix and complex community of Bacteroidetes bacteria on its surface.</title>
        <authorList>
            <person name="Treitli S.C."/>
            <person name="Kolisko M."/>
            <person name="Husnik F."/>
            <person name="Keeling P."/>
            <person name="Hampl V."/>
        </authorList>
    </citation>
    <scope>NUCLEOTIDE SEQUENCE [LARGE SCALE GENOMIC DNA]</scope>
    <source>
        <strain evidence="1">ST1C</strain>
    </source>
</reference>
<dbReference type="AlphaFoldDB" id="A0A5J4WP45"/>
<evidence type="ECO:0000313" key="1">
    <source>
        <dbReference type="EMBL" id="KAA6396523.1"/>
    </source>
</evidence>
<proteinExistence type="predicted"/>
<name>A0A5J4WP45_9EUKA</name>
<accession>A0A5J4WP45</accession>